<dbReference type="PANTHER" id="PTHR10098">
    <property type="entry name" value="RAPSYN-RELATED"/>
    <property type="match status" value="1"/>
</dbReference>
<dbReference type="GO" id="GO:0042802">
    <property type="term" value="F:identical protein binding"/>
    <property type="evidence" value="ECO:0007669"/>
    <property type="project" value="InterPro"/>
</dbReference>
<dbReference type="GO" id="GO:0043130">
    <property type="term" value="F:ubiquitin binding"/>
    <property type="evidence" value="ECO:0007669"/>
    <property type="project" value="InterPro"/>
</dbReference>
<dbReference type="EMBL" id="ANOF01000111">
    <property type="protein sequence ID" value="EMI25915.1"/>
    <property type="molecule type" value="Genomic_DNA"/>
</dbReference>
<dbReference type="RefSeq" id="WP_008668194.1">
    <property type="nucleotide sequence ID" value="NZ_ANOF01000111.1"/>
</dbReference>
<sequence length="1256" mass="139427">MNDFRIASRIALVLATSLGVCQTVGAQESKNAKPVILDGGTIAMRHEDGPVAIHLTNNGRAVACEYGAVVNRMRNSQAKAILVVELESGRVINRMPYSESFTASRSACSPDGRYFVVCEKKSAKLFDLETGRLIKSWPWSNPNSFLVASPEGNAFAICDQRDVSVWNFATGEEIVKLPPHPTSVASVSFDQSGTFLLSSCRELTRKWDFQSESATNIPVTHSMRYMAIDPESSNFYGTFVGLMEGGAASYDMQLGRRGLFLREHQAMQIDFESQHLFTVKISGISGDKGPLAVQLRSLSNLDDVKYLPLAPRLRESLQRLNAVFVDDLRLSPDRQYLLIRLDYGRLSQIWRLDENLNDLLIASASHLEHTYVPEPPKKTAKTKEELFQERIDAIQRKVSDLVGRDKTDQAVQEIESLLAAGERRLQRAPRRHQRLLTNCGLAYETPLSLPEKALPLYEKALELSESGNRYDLRWKGLLERISWMQEKLGDRISAAKTLRRVVDHQLKNDRNVHGTTYARLGQLIFDPEVPDAASDGLKWFIKAWHQSTSDAGTLSNETRQIYDQLVTHAKQADIWEPIEDVLIEQVSQHVRYLGLNHPHTAQATLQLAQLYERLGKDTEALRTMDRSQRALKDHVARVLPLMSEQEQSDFLREQFQPAVNAALMMAVRLEQHPDAAKYSCEWILNSKGTATRVLAERTRMAASTKDPQVRAIAKDLAQVRNQISEIGLRSLTALEQSSESSGSLVNPQSELERLRRRESDLSWQLGSAGWTEMRLDPWVTLEQVRKNIVDDTVLIELAVVGLRTKIRSANWDRAGRVSKIGIEPADPMVVAWVVPSTGQGSVRLSIVCRDWNQLATPINHFQTVLRGQLVGNGVASSPQYLLTEIASHLSQRLPSEVWNAKKLLISPDHQLWMVPWAALPDEEGRFLIHRHEFQYLLSGRDLLNQASLEPKSAPLVVANPDYGTVANQDAQVVPFAPLPGTAEEARGILPSLKVLATGDPEVYLGAEATESIVQSARRPKVAVFSTHGFAEHRDGQHPLATCGLAFCDANSAIKGSGEGVLTGLEVLAADYRGTELVVLSACQTGLGTANSGEGVTGLRYAFQLAGARNVAATLWSIPDRITAEMMTDFFRHYAAGETGGAALRHAQLSIIEKLEDAGYYAAPQLWAAFTIAGPPPENDLDELNSEDVSSTQTASVVRTWRSADGKFSVRAKFVSADDQHVVLRREDGMLSKVPLIKLHSDDLDAIRKLRQTDSAR</sequence>
<dbReference type="PATRIC" id="fig|1263868.3.peg.3816"/>
<accession>M5S310</accession>
<protein>
    <submittedName>
        <fullName evidence="4">Putative secreted protein</fullName>
    </submittedName>
</protein>
<evidence type="ECO:0000313" key="4">
    <source>
        <dbReference type="EMBL" id="EMI25915.1"/>
    </source>
</evidence>
<dbReference type="OrthoDB" id="220792at2"/>
<dbReference type="SUPFAM" id="SSF48452">
    <property type="entry name" value="TPR-like"/>
    <property type="match status" value="1"/>
</dbReference>
<gene>
    <name evidence="4" type="ORF">RESH_03536</name>
</gene>
<evidence type="ECO:0000313" key="5">
    <source>
        <dbReference type="Proteomes" id="UP000011996"/>
    </source>
</evidence>
<organism evidence="4 5">
    <name type="scientific">Rhodopirellula europaea SH398</name>
    <dbReference type="NCBI Taxonomy" id="1263868"/>
    <lineage>
        <taxon>Bacteria</taxon>
        <taxon>Pseudomonadati</taxon>
        <taxon>Planctomycetota</taxon>
        <taxon>Planctomycetia</taxon>
        <taxon>Pirellulales</taxon>
        <taxon>Pirellulaceae</taxon>
        <taxon>Rhodopirellula</taxon>
    </lineage>
</organism>
<dbReference type="Pfam" id="PF03983">
    <property type="entry name" value="SHD1"/>
    <property type="match status" value="1"/>
</dbReference>
<dbReference type="InterPro" id="IPR007131">
    <property type="entry name" value="SHD1"/>
</dbReference>
<reference evidence="4 5" key="1">
    <citation type="journal article" date="2013" name="Mar. Genomics">
        <title>Expression of sulfatases in Rhodopirellula baltica and the diversity of sulfatases in the genus Rhodopirellula.</title>
        <authorList>
            <person name="Wegner C.E."/>
            <person name="Richter-Heitmann T."/>
            <person name="Klindworth A."/>
            <person name="Klockow C."/>
            <person name="Richter M."/>
            <person name="Achstetter T."/>
            <person name="Glockner F.O."/>
            <person name="Harder J."/>
        </authorList>
    </citation>
    <scope>NUCLEOTIDE SEQUENCE [LARGE SCALE GENOMIC DNA]</scope>
    <source>
        <strain evidence="4 5">SH398</strain>
    </source>
</reference>
<evidence type="ECO:0000256" key="1">
    <source>
        <dbReference type="SAM" id="SignalP"/>
    </source>
</evidence>
<dbReference type="AlphaFoldDB" id="M5S310"/>
<dbReference type="STRING" id="1263868.RESH_03536"/>
<dbReference type="InterPro" id="IPR011990">
    <property type="entry name" value="TPR-like_helical_dom_sf"/>
</dbReference>
<proteinExistence type="predicted"/>
<evidence type="ECO:0000259" key="2">
    <source>
        <dbReference type="Pfam" id="PF03983"/>
    </source>
</evidence>
<dbReference type="Gene3D" id="1.25.40.10">
    <property type="entry name" value="Tetratricopeptide repeat domain"/>
    <property type="match status" value="1"/>
</dbReference>
<keyword evidence="1" id="KW-0732">Signal</keyword>
<feature type="chain" id="PRO_5004071298" evidence="1">
    <location>
        <begin position="27"/>
        <end position="1256"/>
    </location>
</feature>
<comment type="caution">
    <text evidence="4">The sequence shown here is derived from an EMBL/GenBank/DDBJ whole genome shotgun (WGS) entry which is preliminary data.</text>
</comment>
<dbReference type="GO" id="GO:0030674">
    <property type="term" value="F:protein-macromolecule adaptor activity"/>
    <property type="evidence" value="ECO:0007669"/>
    <property type="project" value="InterPro"/>
</dbReference>
<dbReference type="InterPro" id="IPR024983">
    <property type="entry name" value="CHAT_dom"/>
</dbReference>
<dbReference type="Proteomes" id="UP000011996">
    <property type="component" value="Unassembled WGS sequence"/>
</dbReference>
<evidence type="ECO:0000259" key="3">
    <source>
        <dbReference type="Pfam" id="PF12770"/>
    </source>
</evidence>
<dbReference type="Gene3D" id="2.130.10.10">
    <property type="entry name" value="YVTN repeat-like/Quinoprotein amine dehydrogenase"/>
    <property type="match status" value="1"/>
</dbReference>
<dbReference type="Pfam" id="PF12770">
    <property type="entry name" value="CHAT"/>
    <property type="match status" value="1"/>
</dbReference>
<feature type="signal peptide" evidence="1">
    <location>
        <begin position="1"/>
        <end position="26"/>
    </location>
</feature>
<feature type="domain" description="CHAT" evidence="3">
    <location>
        <begin position="887"/>
        <end position="1173"/>
    </location>
</feature>
<name>M5S310_9BACT</name>
<dbReference type="InterPro" id="IPR015943">
    <property type="entry name" value="WD40/YVTN_repeat-like_dom_sf"/>
</dbReference>
<feature type="domain" description="SLA1 homology" evidence="2">
    <location>
        <begin position="1194"/>
        <end position="1251"/>
    </location>
</feature>
<dbReference type="SUPFAM" id="SSF82171">
    <property type="entry name" value="DPP6 N-terminal domain-like"/>
    <property type="match status" value="1"/>
</dbReference>
<dbReference type="GO" id="GO:0008092">
    <property type="term" value="F:cytoskeletal protein binding"/>
    <property type="evidence" value="ECO:0007669"/>
    <property type="project" value="InterPro"/>
</dbReference>
<dbReference type="Gene3D" id="2.30.30.700">
    <property type="entry name" value="SLA1 homology domain 1"/>
    <property type="match status" value="1"/>
</dbReference>